<dbReference type="EMBL" id="JAKJXP020000109">
    <property type="protein sequence ID" value="KAK7745263.1"/>
    <property type="molecule type" value="Genomic_DNA"/>
</dbReference>
<evidence type="ECO:0000259" key="2">
    <source>
        <dbReference type="PROSITE" id="PS50206"/>
    </source>
</evidence>
<evidence type="ECO:0000313" key="4">
    <source>
        <dbReference type="Proteomes" id="UP001320420"/>
    </source>
</evidence>
<sequence>MAMAMAPRRALRAAVGAPARQATTAAAFFGTVSSTKAATTPSRVPRVLPRPRIIATSALQQQRRAVVGGVVGGRGTTTRWSSSSSSSSSSGSDSAPAGSSSNKIWTFEEIRDLTSSPTAKPNVTIIDVREPGEIASTGRIPGAVNIPVTSAPEAFHADAADFEDRFGFARPPADAEVLFYCKAGVRSRAAAGLARDAGWVRVGEYPGSWADWVAKGGKVER</sequence>
<dbReference type="Gene3D" id="3.40.250.10">
    <property type="entry name" value="Rhodanese-like domain"/>
    <property type="match status" value="1"/>
</dbReference>
<feature type="region of interest" description="Disordered" evidence="1">
    <location>
        <begin position="67"/>
        <end position="100"/>
    </location>
</feature>
<organism evidence="3 4">
    <name type="scientific">Diatrype stigma</name>
    <dbReference type="NCBI Taxonomy" id="117547"/>
    <lineage>
        <taxon>Eukaryota</taxon>
        <taxon>Fungi</taxon>
        <taxon>Dikarya</taxon>
        <taxon>Ascomycota</taxon>
        <taxon>Pezizomycotina</taxon>
        <taxon>Sordariomycetes</taxon>
        <taxon>Xylariomycetidae</taxon>
        <taxon>Xylariales</taxon>
        <taxon>Diatrypaceae</taxon>
        <taxon>Diatrype</taxon>
    </lineage>
</organism>
<dbReference type="PANTHER" id="PTHR44086:SF10">
    <property type="entry name" value="THIOSULFATE SULFURTRANSFERASE_RHODANESE-LIKE DOMAIN-CONTAINING PROTEIN 3"/>
    <property type="match status" value="1"/>
</dbReference>
<dbReference type="PANTHER" id="PTHR44086">
    <property type="entry name" value="THIOSULFATE SULFURTRANSFERASE RDL2, MITOCHONDRIAL-RELATED"/>
    <property type="match status" value="1"/>
</dbReference>
<reference evidence="3 4" key="1">
    <citation type="submission" date="2024-02" db="EMBL/GenBank/DDBJ databases">
        <title>De novo assembly and annotation of 12 fungi associated with fruit tree decline syndrome in Ontario, Canada.</title>
        <authorList>
            <person name="Sulman M."/>
            <person name="Ellouze W."/>
            <person name="Ilyukhin E."/>
        </authorList>
    </citation>
    <scope>NUCLEOTIDE SEQUENCE [LARGE SCALE GENOMIC DNA]</scope>
    <source>
        <strain evidence="3 4">M11/M66-122</strain>
    </source>
</reference>
<dbReference type="AlphaFoldDB" id="A0AAN9YHM5"/>
<dbReference type="InterPro" id="IPR001763">
    <property type="entry name" value="Rhodanese-like_dom"/>
</dbReference>
<feature type="compositionally biased region" description="Low complexity" evidence="1">
    <location>
        <begin position="76"/>
        <end position="100"/>
    </location>
</feature>
<dbReference type="Pfam" id="PF00581">
    <property type="entry name" value="Rhodanese"/>
    <property type="match status" value="1"/>
</dbReference>
<dbReference type="GO" id="GO:0004792">
    <property type="term" value="F:thiosulfate-cyanide sulfurtransferase activity"/>
    <property type="evidence" value="ECO:0007669"/>
    <property type="project" value="TreeGrafter"/>
</dbReference>
<gene>
    <name evidence="3" type="primary">RDL2</name>
    <name evidence="3" type="ORF">SLS62_009815</name>
</gene>
<comment type="caution">
    <text evidence="3">The sequence shown here is derived from an EMBL/GenBank/DDBJ whole genome shotgun (WGS) entry which is preliminary data.</text>
</comment>
<dbReference type="SMART" id="SM00450">
    <property type="entry name" value="RHOD"/>
    <property type="match status" value="1"/>
</dbReference>
<dbReference type="Proteomes" id="UP001320420">
    <property type="component" value="Unassembled WGS sequence"/>
</dbReference>
<feature type="domain" description="Rhodanese" evidence="2">
    <location>
        <begin position="119"/>
        <end position="221"/>
    </location>
</feature>
<dbReference type="CDD" id="cd01519">
    <property type="entry name" value="RHOD_HSP67B2"/>
    <property type="match status" value="1"/>
</dbReference>
<dbReference type="PROSITE" id="PS50206">
    <property type="entry name" value="RHODANESE_3"/>
    <property type="match status" value="1"/>
</dbReference>
<keyword evidence="4" id="KW-1185">Reference proteome</keyword>
<name>A0AAN9YHM5_9PEZI</name>
<evidence type="ECO:0000313" key="3">
    <source>
        <dbReference type="EMBL" id="KAK7745263.1"/>
    </source>
</evidence>
<dbReference type="InterPro" id="IPR036873">
    <property type="entry name" value="Rhodanese-like_dom_sf"/>
</dbReference>
<dbReference type="SUPFAM" id="SSF52821">
    <property type="entry name" value="Rhodanese/Cell cycle control phosphatase"/>
    <property type="match status" value="1"/>
</dbReference>
<proteinExistence type="predicted"/>
<dbReference type="GO" id="GO:0005739">
    <property type="term" value="C:mitochondrion"/>
    <property type="evidence" value="ECO:0007669"/>
    <property type="project" value="TreeGrafter"/>
</dbReference>
<accession>A0AAN9YHM5</accession>
<evidence type="ECO:0000256" key="1">
    <source>
        <dbReference type="SAM" id="MobiDB-lite"/>
    </source>
</evidence>
<protein>
    <submittedName>
        <fullName evidence="3">Thiosulfate sulfurtransferase rdl2, mitochondrial</fullName>
    </submittedName>
</protein>